<evidence type="ECO:0000256" key="10">
    <source>
        <dbReference type="ARBA" id="ARBA00030945"/>
    </source>
</evidence>
<protein>
    <recommendedName>
        <fullName evidence="2">Chaperone protein DnaK</fullName>
    </recommendedName>
    <alternativeName>
        <fullName evidence="3">Chaperone protein dnaK</fullName>
    </alternativeName>
    <alternativeName>
        <fullName evidence="11">HSP70</fullName>
    </alternativeName>
    <alternativeName>
        <fullName evidence="10">Heat shock 70 kDa protein</fullName>
    </alternativeName>
    <alternativeName>
        <fullName evidence="9">Heat shock protein 70</fullName>
    </alternativeName>
</protein>
<evidence type="ECO:0000256" key="13">
    <source>
        <dbReference type="SAM" id="Coils"/>
    </source>
</evidence>
<dbReference type="GO" id="GO:0140662">
    <property type="term" value="F:ATP-dependent protein folding chaperone"/>
    <property type="evidence" value="ECO:0007669"/>
    <property type="project" value="InterPro"/>
</dbReference>
<dbReference type="Gene3D" id="3.30.420.40">
    <property type="match status" value="2"/>
</dbReference>
<dbReference type="PATRIC" id="fig|1872076.5.peg.1521"/>
<dbReference type="InterPro" id="IPR018181">
    <property type="entry name" value="Heat_shock_70_CS"/>
</dbReference>
<keyword evidence="6 12" id="KW-0067">ATP-binding</keyword>
<dbReference type="Gene3D" id="3.90.640.10">
    <property type="entry name" value="Actin, Chain A, domain 4"/>
    <property type="match status" value="1"/>
</dbReference>
<dbReference type="Pfam" id="PF00012">
    <property type="entry name" value="HSP70"/>
    <property type="match status" value="1"/>
</dbReference>
<dbReference type="PANTHER" id="PTHR19375">
    <property type="entry name" value="HEAT SHOCK PROTEIN 70KDA"/>
    <property type="match status" value="1"/>
</dbReference>
<evidence type="ECO:0000313" key="15">
    <source>
        <dbReference type="Proteomes" id="UP000094056"/>
    </source>
</evidence>
<dbReference type="SUPFAM" id="SSF100920">
    <property type="entry name" value="Heat shock protein 70kD (HSP70), peptide-binding domain"/>
    <property type="match status" value="1"/>
</dbReference>
<gene>
    <name evidence="14" type="ORF">SCARUB_01321</name>
</gene>
<evidence type="ECO:0000256" key="8">
    <source>
        <dbReference type="ARBA" id="ARBA00023186"/>
    </source>
</evidence>
<keyword evidence="4" id="KW-0597">Phosphoprotein</keyword>
<dbReference type="AlphaFoldDB" id="A0A1E3XCX5"/>
<name>A0A1E3XCX5_9BACT</name>
<dbReference type="PRINTS" id="PR00301">
    <property type="entry name" value="HEATSHOCK70"/>
</dbReference>
<comment type="similarity">
    <text evidence="1 12">Belongs to the heat shock protein 70 family.</text>
</comment>
<evidence type="ECO:0000256" key="4">
    <source>
        <dbReference type="ARBA" id="ARBA00022553"/>
    </source>
</evidence>
<dbReference type="InterPro" id="IPR029047">
    <property type="entry name" value="HSP70_peptide-bd_sf"/>
</dbReference>
<evidence type="ECO:0000256" key="6">
    <source>
        <dbReference type="ARBA" id="ARBA00022840"/>
    </source>
</evidence>
<evidence type="ECO:0000256" key="3">
    <source>
        <dbReference type="ARBA" id="ARBA00017249"/>
    </source>
</evidence>
<dbReference type="InterPro" id="IPR043129">
    <property type="entry name" value="ATPase_NBD"/>
</dbReference>
<evidence type="ECO:0000256" key="7">
    <source>
        <dbReference type="ARBA" id="ARBA00023016"/>
    </source>
</evidence>
<dbReference type="NCBIfam" id="NF001413">
    <property type="entry name" value="PRK00290.1"/>
    <property type="match status" value="1"/>
</dbReference>
<reference evidence="14 15" key="1">
    <citation type="submission" date="2016-07" db="EMBL/GenBank/DDBJ databases">
        <title>Draft genome of Scalindua rubra, obtained from a brine-seawater interface in the Red Sea, sheds light on salt adaptation in anammox bacteria.</title>
        <authorList>
            <person name="Speth D.R."/>
            <person name="Lagkouvardos I."/>
            <person name="Wang Y."/>
            <person name="Qian P.-Y."/>
            <person name="Dutilh B.E."/>
            <person name="Jetten M.S."/>
        </authorList>
    </citation>
    <scope>NUCLEOTIDE SEQUENCE [LARGE SCALE GENOMIC DNA]</scope>
    <source>
        <strain evidence="14">BSI-1</strain>
    </source>
</reference>
<dbReference type="SUPFAM" id="SSF53067">
    <property type="entry name" value="Actin-like ATPase domain"/>
    <property type="match status" value="2"/>
</dbReference>
<dbReference type="CDD" id="cd10234">
    <property type="entry name" value="ASKHA_NBD_HSP70_DnaK-like"/>
    <property type="match status" value="1"/>
</dbReference>
<dbReference type="Proteomes" id="UP000094056">
    <property type="component" value="Unassembled WGS sequence"/>
</dbReference>
<proteinExistence type="inferred from homology"/>
<evidence type="ECO:0000313" key="14">
    <source>
        <dbReference type="EMBL" id="ODS33497.1"/>
    </source>
</evidence>
<dbReference type="InterPro" id="IPR013126">
    <property type="entry name" value="Hsp_70_fam"/>
</dbReference>
<evidence type="ECO:0000256" key="5">
    <source>
        <dbReference type="ARBA" id="ARBA00022741"/>
    </source>
</evidence>
<keyword evidence="5 12" id="KW-0547">Nucleotide-binding</keyword>
<keyword evidence="7" id="KW-0346">Stress response</keyword>
<keyword evidence="13" id="KW-0175">Coiled coil</keyword>
<evidence type="ECO:0000256" key="9">
    <source>
        <dbReference type="ARBA" id="ARBA00030019"/>
    </source>
</evidence>
<dbReference type="PROSITE" id="PS00297">
    <property type="entry name" value="HSP70_1"/>
    <property type="match status" value="1"/>
</dbReference>
<sequence length="629" mass="70737">MSKVIGIDLGTTFSLAAYLEGGQPKIIPNVEGSRMTPSVVSILKDGKRLVGQLAKLQATGNPDGTVFSIKRHMGRRAYLDLDSLSDDKEIIRQIKRHMGSDYWVKIDDKEYTPEEISAMILQKIKKDTEDYLGEKIEKTVISVPAYFNISQRQATIDAGRIAGIEVLRIIDEPTSAALAYGLDMEDIHTILVWDLGGGTFDVSILELGGGVFEVKAVNGDTWLGGDDYDYRIVEHLANEFQEEYGIDLRKNKVAMIRLKEVAEKAKIDLTDKEVTRIKIPFINAGEGGPKHWETVLTREKFEELTDDLLQKMVEPTKQALTDARLKPRDIDRVILVGGSTRMPAVRHIFKDLMGKEPYVEIHPDEVVAMGASVQAGILTGQIEGKILIDVTPISLGIETQGGIFTKIIERNTTIPTSESRLFTNAADQQTSMDIHVLQGERPMAIYNMTLDRFQMTGIPPLPRGDAWVEVKFEINANGILHVSCKDLHTENSRRLRISPRFYGIPSEEIERMIMDAREYQKQDQRECEEVEISIKADNMIRAGQQMIEDVGEEGDPSLPEQETGLIDPVRKVISNGVEDVEKAMLEVRTALAGEDYDDIKSRTEELERRIKALDRVFKKTRSQRQEARI</sequence>
<dbReference type="EMBL" id="MAYW01000026">
    <property type="protein sequence ID" value="ODS33497.1"/>
    <property type="molecule type" value="Genomic_DNA"/>
</dbReference>
<dbReference type="FunFam" id="3.90.640.10:FF:000003">
    <property type="entry name" value="Molecular chaperone DnaK"/>
    <property type="match status" value="1"/>
</dbReference>
<dbReference type="Gene3D" id="2.60.34.10">
    <property type="entry name" value="Substrate Binding Domain Of DNAk, Chain A, domain 1"/>
    <property type="match status" value="1"/>
</dbReference>
<dbReference type="FunFam" id="3.30.420.40:FF:000004">
    <property type="entry name" value="Molecular chaperone DnaK"/>
    <property type="match status" value="1"/>
</dbReference>
<comment type="caution">
    <text evidence="14">The sequence shown here is derived from an EMBL/GenBank/DDBJ whole genome shotgun (WGS) entry which is preliminary data.</text>
</comment>
<evidence type="ECO:0000256" key="1">
    <source>
        <dbReference type="ARBA" id="ARBA00007381"/>
    </source>
</evidence>
<feature type="coiled-coil region" evidence="13">
    <location>
        <begin position="596"/>
        <end position="623"/>
    </location>
</feature>
<dbReference type="GO" id="GO:0005524">
    <property type="term" value="F:ATP binding"/>
    <property type="evidence" value="ECO:0007669"/>
    <property type="project" value="UniProtKB-KW"/>
</dbReference>
<accession>A0A1E3XCX5</accession>
<keyword evidence="8" id="KW-0143">Chaperone</keyword>
<organism evidence="14 15">
    <name type="scientific">Candidatus Scalindua rubra</name>
    <dbReference type="NCBI Taxonomy" id="1872076"/>
    <lineage>
        <taxon>Bacteria</taxon>
        <taxon>Pseudomonadati</taxon>
        <taxon>Planctomycetota</taxon>
        <taxon>Candidatus Brocadiia</taxon>
        <taxon>Candidatus Brocadiales</taxon>
        <taxon>Candidatus Scalinduaceae</taxon>
        <taxon>Candidatus Scalindua</taxon>
    </lineage>
</organism>
<evidence type="ECO:0000256" key="11">
    <source>
        <dbReference type="ARBA" id="ARBA00033103"/>
    </source>
</evidence>
<evidence type="ECO:0000256" key="12">
    <source>
        <dbReference type="RuleBase" id="RU003322"/>
    </source>
</evidence>
<evidence type="ECO:0000256" key="2">
    <source>
        <dbReference type="ARBA" id="ARBA00014415"/>
    </source>
</evidence>